<evidence type="ECO:0000313" key="2">
    <source>
        <dbReference type="Proteomes" id="UP001596161"/>
    </source>
</evidence>
<name>A0ABW0E964_9BACT</name>
<comment type="caution">
    <text evidence="1">The sequence shown here is derived from an EMBL/GenBank/DDBJ whole genome shotgun (WGS) entry which is preliminary data.</text>
</comment>
<proteinExistence type="predicted"/>
<dbReference type="RefSeq" id="WP_378015651.1">
    <property type="nucleotide sequence ID" value="NZ_JBHSKT010000001.1"/>
</dbReference>
<reference evidence="2" key="1">
    <citation type="journal article" date="2019" name="Int. J. Syst. Evol. Microbiol.">
        <title>The Global Catalogue of Microorganisms (GCM) 10K type strain sequencing project: providing services to taxonomists for standard genome sequencing and annotation.</title>
        <authorList>
            <consortium name="The Broad Institute Genomics Platform"/>
            <consortium name="The Broad Institute Genome Sequencing Center for Infectious Disease"/>
            <person name="Wu L."/>
            <person name="Ma J."/>
        </authorList>
    </citation>
    <scope>NUCLEOTIDE SEQUENCE [LARGE SCALE GENOMIC DNA]</scope>
    <source>
        <strain evidence="2">KACC 12602</strain>
    </source>
</reference>
<gene>
    <name evidence="1" type="ORF">ACFPIB_01525</name>
</gene>
<dbReference type="Proteomes" id="UP001596161">
    <property type="component" value="Unassembled WGS sequence"/>
</dbReference>
<sequence>MSYKNTFIKVSEDCPVVTAEIPLAKNGKKPAHLIQFELLTENPYHFDHEELIWEVYIRQKEIPQNVLESEGEEMKAHLFSKGHPCLRASALIKRYGFGAHYNEAGKIALFGLGSEEYEQFLKQKNVKVLAGMRTKKV</sequence>
<keyword evidence="2" id="KW-1185">Reference proteome</keyword>
<dbReference type="EMBL" id="JBHSKT010000001">
    <property type="protein sequence ID" value="MFC5269270.1"/>
    <property type="molecule type" value="Genomic_DNA"/>
</dbReference>
<dbReference type="Pfam" id="PF19654">
    <property type="entry name" value="DUF6157"/>
    <property type="match status" value="1"/>
</dbReference>
<protein>
    <submittedName>
        <fullName evidence="1">DUF6157 family protein</fullName>
    </submittedName>
</protein>
<evidence type="ECO:0000313" key="1">
    <source>
        <dbReference type="EMBL" id="MFC5269270.1"/>
    </source>
</evidence>
<accession>A0ABW0E964</accession>
<organism evidence="1 2">
    <name type="scientific">Adhaeribacter terreus</name>
    <dbReference type="NCBI Taxonomy" id="529703"/>
    <lineage>
        <taxon>Bacteria</taxon>
        <taxon>Pseudomonadati</taxon>
        <taxon>Bacteroidota</taxon>
        <taxon>Cytophagia</taxon>
        <taxon>Cytophagales</taxon>
        <taxon>Hymenobacteraceae</taxon>
        <taxon>Adhaeribacter</taxon>
    </lineage>
</organism>
<dbReference type="InterPro" id="IPR046155">
    <property type="entry name" value="DUF6157"/>
</dbReference>